<dbReference type="PROSITE" id="PS51257">
    <property type="entry name" value="PROKAR_LIPOPROTEIN"/>
    <property type="match status" value="1"/>
</dbReference>
<dbReference type="EMBL" id="BMEC01000005">
    <property type="protein sequence ID" value="GGC33957.1"/>
    <property type="molecule type" value="Genomic_DNA"/>
</dbReference>
<gene>
    <name evidence="2" type="ORF">GCM10011506_19290</name>
</gene>
<evidence type="ECO:0008006" key="4">
    <source>
        <dbReference type="Google" id="ProtNLM"/>
    </source>
</evidence>
<feature type="signal peptide" evidence="1">
    <location>
        <begin position="1"/>
        <end position="19"/>
    </location>
</feature>
<accession>A0ABQ1M5B4</accession>
<evidence type="ECO:0000256" key="1">
    <source>
        <dbReference type="SAM" id="SignalP"/>
    </source>
</evidence>
<protein>
    <recommendedName>
        <fullName evidence="4">Lipocalin-like domain-containing protein</fullName>
    </recommendedName>
</protein>
<feature type="chain" id="PRO_5046143450" description="Lipocalin-like domain-containing protein" evidence="1">
    <location>
        <begin position="20"/>
        <end position="137"/>
    </location>
</feature>
<organism evidence="2 3">
    <name type="scientific">Marivirga lumbricoides</name>
    <dbReference type="NCBI Taxonomy" id="1046115"/>
    <lineage>
        <taxon>Bacteria</taxon>
        <taxon>Pseudomonadati</taxon>
        <taxon>Bacteroidota</taxon>
        <taxon>Cytophagia</taxon>
        <taxon>Cytophagales</taxon>
        <taxon>Marivirgaceae</taxon>
        <taxon>Marivirga</taxon>
    </lineage>
</organism>
<proteinExistence type="predicted"/>
<keyword evidence="3" id="KW-1185">Reference proteome</keyword>
<comment type="caution">
    <text evidence="2">The sequence shown here is derived from an EMBL/GenBank/DDBJ whole genome shotgun (WGS) entry which is preliminary data.</text>
</comment>
<keyword evidence="1" id="KW-0732">Signal</keyword>
<reference evidence="3" key="1">
    <citation type="journal article" date="2019" name="Int. J. Syst. Evol. Microbiol.">
        <title>The Global Catalogue of Microorganisms (GCM) 10K type strain sequencing project: providing services to taxonomists for standard genome sequencing and annotation.</title>
        <authorList>
            <consortium name="The Broad Institute Genomics Platform"/>
            <consortium name="The Broad Institute Genome Sequencing Center for Infectious Disease"/>
            <person name="Wu L."/>
            <person name="Ma J."/>
        </authorList>
    </citation>
    <scope>NUCLEOTIDE SEQUENCE [LARGE SCALE GENOMIC DNA]</scope>
    <source>
        <strain evidence="3">CGMCC 1.10832</strain>
    </source>
</reference>
<dbReference type="Proteomes" id="UP000636010">
    <property type="component" value="Unassembled WGS sequence"/>
</dbReference>
<evidence type="ECO:0000313" key="3">
    <source>
        <dbReference type="Proteomes" id="UP000636010"/>
    </source>
</evidence>
<sequence length="137" mass="14989">MKKLTSALSLLLLFSIWCACSEDDGVSKTSLGTYQLTAIYSDPGDGSGDFAPVESNKRITLYQDSTFAANFSLCNGLSIEDTGSTEGTFSSAELSFKADCNNSLPSNELRIDLFESELIIYYSCYEGCSEKYSRINE</sequence>
<evidence type="ECO:0000313" key="2">
    <source>
        <dbReference type="EMBL" id="GGC33957.1"/>
    </source>
</evidence>
<dbReference type="RefSeq" id="WP_188462772.1">
    <property type="nucleotide sequence ID" value="NZ_BAABHU010000005.1"/>
</dbReference>
<name>A0ABQ1M5B4_9BACT</name>